<dbReference type="PANTHER" id="PTHR24159">
    <property type="match status" value="1"/>
</dbReference>
<dbReference type="SUPFAM" id="SSF48403">
    <property type="entry name" value="Ankyrin repeat"/>
    <property type="match status" value="1"/>
</dbReference>
<evidence type="ECO:0008006" key="3">
    <source>
        <dbReference type="Google" id="ProtNLM"/>
    </source>
</evidence>
<organism evidence="1 2">
    <name type="scientific">Tritrichomonas musculus</name>
    <dbReference type="NCBI Taxonomy" id="1915356"/>
    <lineage>
        <taxon>Eukaryota</taxon>
        <taxon>Metamonada</taxon>
        <taxon>Parabasalia</taxon>
        <taxon>Tritrichomonadida</taxon>
        <taxon>Tritrichomonadidae</taxon>
        <taxon>Tritrichomonas</taxon>
    </lineage>
</organism>
<dbReference type="EMBL" id="JAPFFF010000053">
    <property type="protein sequence ID" value="KAK8838930.1"/>
    <property type="molecule type" value="Genomic_DNA"/>
</dbReference>
<comment type="caution">
    <text evidence="1">The sequence shown here is derived from an EMBL/GenBank/DDBJ whole genome shotgun (WGS) entry which is preliminary data.</text>
</comment>
<keyword evidence="2" id="KW-1185">Reference proteome</keyword>
<evidence type="ECO:0000313" key="1">
    <source>
        <dbReference type="EMBL" id="KAK8838930.1"/>
    </source>
</evidence>
<protein>
    <recommendedName>
        <fullName evidence="3">DUF3447 domain-containing protein</fullName>
    </recommendedName>
</protein>
<dbReference type="Gene3D" id="1.25.40.20">
    <property type="entry name" value="Ankyrin repeat-containing domain"/>
    <property type="match status" value="1"/>
</dbReference>
<sequence length="375" mass="45083">MSIHEYLDNIQNLQDGLLVYLENQADSELNYQILINTINKQKICSSKQELTLLLHLISTISQNYCRDFHFISKIEKVLGYLGDYITSKFTNLEKFKIFKHNKRILLFLLEKTILTLDEFIVRKMISKDYLKAKYPQYFSPEIKPFMKLDWFPKSERNKWVKELEEFENQENFFELRKEGENEDYICKLIRSDSIDEFIQYVNRSNYSLKSTISDSIYETNLFLIESSKNDLTLIKYAAFFGSIQIFKYLLLNKVELTPQLWIYAIHGKNADIIHFLEEYKIEPPKKNYKESLIESIKCHYNDIVDYLLNQYFQMENQNSNDLYIECIKHYNFSFFNDEFLNDTTFFYLCKYGYFSLMSFALNDEKINVNKILIFQ</sequence>
<evidence type="ECO:0000313" key="2">
    <source>
        <dbReference type="Proteomes" id="UP001470230"/>
    </source>
</evidence>
<dbReference type="PANTHER" id="PTHR24159:SF5">
    <property type="entry name" value="ANK_REP_REGION DOMAIN-CONTAINING PROTEIN"/>
    <property type="match status" value="1"/>
</dbReference>
<name>A0ABR2GYB6_9EUKA</name>
<accession>A0ABR2GYB6</accession>
<dbReference type="Proteomes" id="UP001470230">
    <property type="component" value="Unassembled WGS sequence"/>
</dbReference>
<dbReference type="InterPro" id="IPR036770">
    <property type="entry name" value="Ankyrin_rpt-contain_sf"/>
</dbReference>
<reference evidence="1 2" key="1">
    <citation type="submission" date="2024-04" db="EMBL/GenBank/DDBJ databases">
        <title>Tritrichomonas musculus Genome.</title>
        <authorList>
            <person name="Alves-Ferreira E."/>
            <person name="Grigg M."/>
            <person name="Lorenzi H."/>
            <person name="Galac M."/>
        </authorList>
    </citation>
    <scope>NUCLEOTIDE SEQUENCE [LARGE SCALE GENOMIC DNA]</scope>
    <source>
        <strain evidence="1 2">EAF2021</strain>
    </source>
</reference>
<gene>
    <name evidence="1" type="ORF">M9Y10_032389</name>
</gene>
<proteinExistence type="predicted"/>